<comment type="similarity">
    <text evidence="1">Belongs to the glutaredoxin family.</text>
</comment>
<evidence type="ECO:0000313" key="4">
    <source>
        <dbReference type="EMBL" id="SNQ59452.1"/>
    </source>
</evidence>
<keyword evidence="2" id="KW-0249">Electron transport</keyword>
<proteinExistence type="inferred from homology"/>
<dbReference type="OrthoDB" id="379761at2157"/>
<feature type="domain" description="Thioredoxin-like fold" evidence="3">
    <location>
        <begin position="4"/>
        <end position="82"/>
    </location>
</feature>
<keyword evidence="5" id="KW-1185">Reference proteome</keyword>
<evidence type="ECO:0000313" key="5">
    <source>
        <dbReference type="Proteomes" id="UP000218615"/>
    </source>
</evidence>
<organism evidence="4 5">
    <name type="scientific">Candidatus Methanoperedens nitratireducens</name>
    <dbReference type="NCBI Taxonomy" id="1392998"/>
    <lineage>
        <taxon>Archaea</taxon>
        <taxon>Methanobacteriati</taxon>
        <taxon>Methanobacteriota</taxon>
        <taxon>Stenosarchaea group</taxon>
        <taxon>Methanomicrobia</taxon>
        <taxon>Methanosarcinales</taxon>
        <taxon>ANME-2 cluster</taxon>
        <taxon>Candidatus Methanoperedentaceae</taxon>
        <taxon>Candidatus Methanoperedens</taxon>
    </lineage>
</organism>
<evidence type="ECO:0000256" key="1">
    <source>
        <dbReference type="ARBA" id="ARBA00007787"/>
    </source>
</evidence>
<dbReference type="Pfam" id="PF13192">
    <property type="entry name" value="Thioredoxin_3"/>
    <property type="match status" value="1"/>
</dbReference>
<reference evidence="5" key="1">
    <citation type="submission" date="2017-06" db="EMBL/GenBank/DDBJ databases">
        <authorList>
            <person name="Cremers G."/>
        </authorList>
    </citation>
    <scope>NUCLEOTIDE SEQUENCE [LARGE SCALE GENOMIC DNA]</scope>
</reference>
<sequence length="84" mass="9342">MKHEIEIFTSGCYLCREAVEIVEKAKCSECTLTEYNLAEKCESEICLAKAKKYGIKAMPTIVVDGRIAIEGKPTVEKVKKVLGM</sequence>
<accession>A0A284VJP2</accession>
<dbReference type="InterPro" id="IPR012336">
    <property type="entry name" value="Thioredoxin-like_fold"/>
</dbReference>
<dbReference type="SUPFAM" id="SSF52833">
    <property type="entry name" value="Thioredoxin-like"/>
    <property type="match status" value="1"/>
</dbReference>
<dbReference type="EMBL" id="FZMP01000024">
    <property type="protein sequence ID" value="SNQ59452.1"/>
    <property type="molecule type" value="Genomic_DNA"/>
</dbReference>
<protein>
    <recommendedName>
        <fullName evidence="3">Thioredoxin-like fold domain-containing protein</fullName>
    </recommendedName>
</protein>
<evidence type="ECO:0000256" key="2">
    <source>
        <dbReference type="ARBA" id="ARBA00022982"/>
    </source>
</evidence>
<dbReference type="Gene3D" id="3.40.30.10">
    <property type="entry name" value="Glutaredoxin"/>
    <property type="match status" value="1"/>
</dbReference>
<dbReference type="InterPro" id="IPR036249">
    <property type="entry name" value="Thioredoxin-like_sf"/>
</dbReference>
<dbReference type="AlphaFoldDB" id="A0A284VJP2"/>
<evidence type="ECO:0000259" key="3">
    <source>
        <dbReference type="Pfam" id="PF13192"/>
    </source>
</evidence>
<dbReference type="RefSeq" id="WP_096203825.1">
    <property type="nucleotide sequence ID" value="NZ_FZMP01000024.1"/>
</dbReference>
<keyword evidence="2" id="KW-0813">Transport</keyword>
<gene>
    <name evidence="4" type="ORF">MNV_120019</name>
</gene>
<dbReference type="Proteomes" id="UP000218615">
    <property type="component" value="Unassembled WGS sequence"/>
</dbReference>
<name>A0A284VJP2_9EURY</name>